<protein>
    <submittedName>
        <fullName evidence="2">Uncharacterized protein</fullName>
    </submittedName>
</protein>
<dbReference type="AlphaFoldDB" id="A0A7Y7M492"/>
<evidence type="ECO:0000256" key="1">
    <source>
        <dbReference type="SAM" id="MobiDB-lite"/>
    </source>
</evidence>
<comment type="caution">
    <text evidence="2">The sequence shown here is derived from an EMBL/GenBank/DDBJ whole genome shotgun (WGS) entry which is preliminary data.</text>
</comment>
<name>A0A7Y7M492_9PROT</name>
<evidence type="ECO:0000313" key="3">
    <source>
        <dbReference type="Proteomes" id="UP000534870"/>
    </source>
</evidence>
<dbReference type="RefSeq" id="WP_176638540.1">
    <property type="nucleotide sequence ID" value="NZ_JABXXP010000003.1"/>
</dbReference>
<gene>
    <name evidence="2" type="ORF">HUK84_01010</name>
</gene>
<sequence length="179" mass="19853">MDRATLLHVAMVNSHPVRFYKAPRDDSQYPWHDHEALLVAGGFNLNNGAQVIPDSIWKEPHLIMRVICPATGRPVAIADNRLAREFFNSAPLGMPLISRGFGEYRDALAEAVGLLIGAMRDPEDRSVWLSNAWLRDQGEQPMPPTMETELRKMTRATGRTLFDPGDGNGLPAGTRSAIH</sequence>
<proteinExistence type="predicted"/>
<dbReference type="Proteomes" id="UP000534870">
    <property type="component" value="Unassembled WGS sequence"/>
</dbReference>
<feature type="region of interest" description="Disordered" evidence="1">
    <location>
        <begin position="158"/>
        <end position="179"/>
    </location>
</feature>
<reference evidence="2 3" key="1">
    <citation type="submission" date="2020-06" db="EMBL/GenBank/DDBJ databases">
        <title>Description of novel acetic acid bacteria.</title>
        <authorList>
            <person name="Sombolestani A."/>
        </authorList>
    </citation>
    <scope>NUCLEOTIDE SEQUENCE [LARGE SCALE GENOMIC DNA]</scope>
    <source>
        <strain evidence="2 3">LMG 31431</strain>
    </source>
</reference>
<dbReference type="EMBL" id="JABXXP010000003">
    <property type="protein sequence ID" value="NVN09742.1"/>
    <property type="molecule type" value="Genomic_DNA"/>
</dbReference>
<organism evidence="2 3">
    <name type="scientific">Nguyenibacter vanlangensis</name>
    <dbReference type="NCBI Taxonomy" id="1216886"/>
    <lineage>
        <taxon>Bacteria</taxon>
        <taxon>Pseudomonadati</taxon>
        <taxon>Pseudomonadota</taxon>
        <taxon>Alphaproteobacteria</taxon>
        <taxon>Acetobacterales</taxon>
        <taxon>Acetobacteraceae</taxon>
        <taxon>Nguyenibacter</taxon>
    </lineage>
</organism>
<accession>A0A7Y7M492</accession>
<evidence type="ECO:0000313" key="2">
    <source>
        <dbReference type="EMBL" id="NVN09742.1"/>
    </source>
</evidence>